<protein>
    <submittedName>
        <fullName evidence="1">Uncharacterized protein</fullName>
    </submittedName>
</protein>
<evidence type="ECO:0000313" key="1">
    <source>
        <dbReference type="EMBL" id="EEX73877.1"/>
    </source>
</evidence>
<name>C9MZQ0_9FUSO</name>
<dbReference type="Proteomes" id="UP000006233">
    <property type="component" value="Unassembled WGS sequence"/>
</dbReference>
<dbReference type="EMBL" id="ACVB02000024">
    <property type="protein sequence ID" value="EEX73877.1"/>
    <property type="molecule type" value="Genomic_DNA"/>
</dbReference>
<gene>
    <name evidence="1" type="ORF">GCWU000323_02020</name>
</gene>
<organism evidence="1 2">
    <name type="scientific">Leptotrichia hofstadii F0254</name>
    <dbReference type="NCBI Taxonomy" id="634994"/>
    <lineage>
        <taxon>Bacteria</taxon>
        <taxon>Fusobacteriati</taxon>
        <taxon>Fusobacteriota</taxon>
        <taxon>Fusobacteriia</taxon>
        <taxon>Fusobacteriales</taxon>
        <taxon>Leptotrichiaceae</taxon>
        <taxon>Leptotrichia</taxon>
    </lineage>
</organism>
<evidence type="ECO:0000313" key="2">
    <source>
        <dbReference type="Proteomes" id="UP000006233"/>
    </source>
</evidence>
<sequence length="41" mass="4773">MFRLLSQIRFGNISKKYLDEPGLVHTLSPLSLICHYLNLLK</sequence>
<accession>C9MZQ0</accession>
<dbReference type="AlphaFoldDB" id="C9MZQ0"/>
<reference evidence="1 2" key="1">
    <citation type="submission" date="2009-09" db="EMBL/GenBank/DDBJ databases">
        <authorList>
            <person name="Weinstock G."/>
            <person name="Sodergren E."/>
            <person name="Clifton S."/>
            <person name="Fulton L."/>
            <person name="Fulton B."/>
            <person name="Courtney L."/>
            <person name="Fronick C."/>
            <person name="Harrison M."/>
            <person name="Strong C."/>
            <person name="Farmer C."/>
            <person name="Delahaunty K."/>
            <person name="Markovic C."/>
            <person name="Hall O."/>
            <person name="Minx P."/>
            <person name="Tomlinson C."/>
            <person name="Mitreva M."/>
            <person name="Nelson J."/>
            <person name="Hou S."/>
            <person name="Wollam A."/>
            <person name="Pepin K.H."/>
            <person name="Johnson M."/>
            <person name="Bhonagiri V."/>
            <person name="Nash W.E."/>
            <person name="Warren W."/>
            <person name="Chinwalla A."/>
            <person name="Mardis E.R."/>
            <person name="Wilson R.K."/>
        </authorList>
    </citation>
    <scope>NUCLEOTIDE SEQUENCE [LARGE SCALE GENOMIC DNA]</scope>
    <source>
        <strain evidence="1 2">F0254</strain>
    </source>
</reference>
<dbReference type="HOGENOM" id="CLU_3272216_0_0_0"/>
<proteinExistence type="predicted"/>
<comment type="caution">
    <text evidence="1">The sequence shown here is derived from an EMBL/GenBank/DDBJ whole genome shotgun (WGS) entry which is preliminary data.</text>
</comment>